<keyword evidence="3 4" id="KW-0732">Signal</keyword>
<feature type="domain" description="Yeast cell wall synthesis Kre9/Knh1-like N-terminal" evidence="6">
    <location>
        <begin position="27"/>
        <end position="125"/>
    </location>
</feature>
<evidence type="ECO:0000256" key="2">
    <source>
        <dbReference type="ARBA" id="ARBA00006816"/>
    </source>
</evidence>
<dbReference type="Pfam" id="PF05390">
    <property type="entry name" value="Kre9_KNH1_C"/>
    <property type="match status" value="1"/>
</dbReference>
<feature type="chain" id="PRO_5006884532" evidence="4">
    <location>
        <begin position="21"/>
        <end position="270"/>
    </location>
</feature>
<dbReference type="Proteomes" id="UP000054251">
    <property type="component" value="Unassembled WGS sequence"/>
</dbReference>
<evidence type="ECO:0000256" key="4">
    <source>
        <dbReference type="SAM" id="SignalP"/>
    </source>
</evidence>
<dbReference type="GO" id="GO:0006078">
    <property type="term" value="P:(1-&gt;6)-beta-D-glucan biosynthetic process"/>
    <property type="evidence" value="ECO:0007669"/>
    <property type="project" value="InterPro"/>
</dbReference>
<proteinExistence type="inferred from homology"/>
<comment type="function">
    <text evidence="1">Involved in cell wall beta(1-&gt;6) glucan synthesis.</text>
</comment>
<dbReference type="InterPro" id="IPR008659">
    <property type="entry name" value="Kre9/Knh1_C"/>
</dbReference>
<organism evidence="7 8">
    <name type="scientific">Debaryomyces fabryi</name>
    <dbReference type="NCBI Taxonomy" id="58627"/>
    <lineage>
        <taxon>Eukaryota</taxon>
        <taxon>Fungi</taxon>
        <taxon>Dikarya</taxon>
        <taxon>Ascomycota</taxon>
        <taxon>Saccharomycotina</taxon>
        <taxon>Pichiomycetes</taxon>
        <taxon>Debaryomycetaceae</taxon>
        <taxon>Debaryomyces</taxon>
    </lineage>
</organism>
<comment type="similarity">
    <text evidence="2">Belongs to the KRE9/KNH1 family.</text>
</comment>
<reference evidence="7 8" key="1">
    <citation type="submission" date="2015-11" db="EMBL/GenBank/DDBJ databases">
        <title>The genome of Debaryomyces fabryi.</title>
        <authorList>
            <person name="Tafer H."/>
            <person name="Lopandic K."/>
        </authorList>
    </citation>
    <scope>NUCLEOTIDE SEQUENCE [LARGE SCALE GENOMIC DNA]</scope>
    <source>
        <strain evidence="7 8">CBS 789</strain>
    </source>
</reference>
<dbReference type="InterPro" id="IPR018466">
    <property type="entry name" value="Kre9/Knh1-like_N"/>
</dbReference>
<dbReference type="PANTHER" id="PTHR28154:SF1">
    <property type="entry name" value="CELL WALL SYNTHESIS PROTEIN KNH1-RELATED"/>
    <property type="match status" value="1"/>
</dbReference>
<keyword evidence="8" id="KW-1185">Reference proteome</keyword>
<evidence type="ECO:0000256" key="3">
    <source>
        <dbReference type="ARBA" id="ARBA00022729"/>
    </source>
</evidence>
<dbReference type="Pfam" id="PF10342">
    <property type="entry name" value="Kre9_KNH"/>
    <property type="match status" value="1"/>
</dbReference>
<dbReference type="AlphaFoldDB" id="A0A0V1Q0G4"/>
<protein>
    <submittedName>
        <fullName evidence="7">Uncharacterized protein</fullName>
    </submittedName>
</protein>
<dbReference type="RefSeq" id="XP_015468025.1">
    <property type="nucleotide sequence ID" value="XM_015611125.1"/>
</dbReference>
<feature type="domain" description="Yeast cell wall synthesis Kre9/Knh1 C-terminal" evidence="5">
    <location>
        <begin position="164"/>
        <end position="258"/>
    </location>
</feature>
<evidence type="ECO:0000313" key="8">
    <source>
        <dbReference type="Proteomes" id="UP000054251"/>
    </source>
</evidence>
<dbReference type="EMBL" id="LMYN01000039">
    <property type="protein sequence ID" value="KSA01923.1"/>
    <property type="molecule type" value="Genomic_DNA"/>
</dbReference>
<dbReference type="OrthoDB" id="2432613at2759"/>
<dbReference type="PANTHER" id="PTHR28154">
    <property type="entry name" value="CELL WALL SYNTHESIS PROTEIN KNH1-RELATED"/>
    <property type="match status" value="1"/>
</dbReference>
<dbReference type="InterPro" id="IPR045328">
    <property type="entry name" value="Kre9/Knh1"/>
</dbReference>
<evidence type="ECO:0000259" key="6">
    <source>
        <dbReference type="Pfam" id="PF10342"/>
    </source>
</evidence>
<accession>A0A0V1Q0G4</accession>
<name>A0A0V1Q0G4_9ASCO</name>
<dbReference type="GO" id="GO:0005576">
    <property type="term" value="C:extracellular region"/>
    <property type="evidence" value="ECO:0007669"/>
    <property type="project" value="TreeGrafter"/>
</dbReference>
<evidence type="ECO:0000256" key="1">
    <source>
        <dbReference type="ARBA" id="ARBA00004010"/>
    </source>
</evidence>
<dbReference type="GO" id="GO:0042546">
    <property type="term" value="P:cell wall biogenesis"/>
    <property type="evidence" value="ECO:0007669"/>
    <property type="project" value="InterPro"/>
</dbReference>
<feature type="signal peptide" evidence="4">
    <location>
        <begin position="1"/>
        <end position="20"/>
    </location>
</feature>
<comment type="caution">
    <text evidence="7">The sequence shown here is derived from an EMBL/GenBank/DDBJ whole genome shotgun (WGS) entry which is preliminary data.</text>
</comment>
<evidence type="ECO:0000313" key="7">
    <source>
        <dbReference type="EMBL" id="KSA01923.1"/>
    </source>
</evidence>
<gene>
    <name evidence="7" type="ORF">AC631_02295</name>
</gene>
<dbReference type="GO" id="GO:0031505">
    <property type="term" value="P:fungal-type cell wall organization"/>
    <property type="evidence" value="ECO:0007669"/>
    <property type="project" value="TreeGrafter"/>
</dbReference>
<evidence type="ECO:0000259" key="5">
    <source>
        <dbReference type="Pfam" id="PF05390"/>
    </source>
</evidence>
<sequence>MQSQLIFLLSVLIYAVAVMGDMEFTAPKSGKTFTASGGKVSVEIKWDDDGSDLNFKDIEKYIVSLCTGPNDDIECTTIEQVTDLTKKSYTASIDASSFPNGYYYFQMYNTYDLGISILYTDRFQLKGMTGGSKTFGSTMSLSVALTATGDAPAATTEGGDTSVNSASFSITYTKQTGKTRYAPMQTQPGSKITHTSMTRRFPTSSYSAYSTYKKSPNVMTTLTPGWDYTPASKPNGATVAPYPNTAYPASERITAKASLTTAAKKRRWLD</sequence>
<dbReference type="GeneID" id="26839304"/>